<dbReference type="EMBL" id="JBHLVF010000031">
    <property type="protein sequence ID" value="MFC0393244.1"/>
    <property type="molecule type" value="Genomic_DNA"/>
</dbReference>
<keyword evidence="2" id="KW-1185">Reference proteome</keyword>
<reference evidence="1 2" key="1">
    <citation type="submission" date="2024-09" db="EMBL/GenBank/DDBJ databases">
        <authorList>
            <person name="Sun Q."/>
            <person name="Mori K."/>
        </authorList>
    </citation>
    <scope>NUCLEOTIDE SEQUENCE [LARGE SCALE GENOMIC DNA]</scope>
    <source>
        <strain evidence="1 2">CCM 4839</strain>
    </source>
</reference>
<accession>A0ABV6JBH8</accession>
<protein>
    <recommendedName>
        <fullName evidence="3">Spore coat protein</fullName>
    </recommendedName>
</protein>
<evidence type="ECO:0008006" key="3">
    <source>
        <dbReference type="Google" id="ProtNLM"/>
    </source>
</evidence>
<dbReference type="RefSeq" id="WP_204817818.1">
    <property type="nucleotide sequence ID" value="NZ_JANHOF010000002.1"/>
</dbReference>
<organism evidence="1 2">
    <name type="scientific">Paenibacillus mendelii</name>
    <dbReference type="NCBI Taxonomy" id="206163"/>
    <lineage>
        <taxon>Bacteria</taxon>
        <taxon>Bacillati</taxon>
        <taxon>Bacillota</taxon>
        <taxon>Bacilli</taxon>
        <taxon>Bacillales</taxon>
        <taxon>Paenibacillaceae</taxon>
        <taxon>Paenibacillus</taxon>
    </lineage>
</organism>
<comment type="caution">
    <text evidence="1">The sequence shown here is derived from an EMBL/GenBank/DDBJ whole genome shotgun (WGS) entry which is preliminary data.</text>
</comment>
<evidence type="ECO:0000313" key="2">
    <source>
        <dbReference type="Proteomes" id="UP001589818"/>
    </source>
</evidence>
<dbReference type="Proteomes" id="UP001589818">
    <property type="component" value="Unassembled WGS sequence"/>
</dbReference>
<name>A0ABV6JBH8_9BACL</name>
<proteinExistence type="predicted"/>
<sequence length="167" mass="18556">MKPINNDDDTGQMTYLFNVDILVEGKTNAVALERLLHLLNNSGASDFRVNSGIQLGEIIRELEQRSAPDKVAIPIPLHAKSGAEAPETVIEDTSAAVASPNISERIKGYIAENRLIRLSVNKGHGVKLNIPCRVIQFDESTQLITVYHVDEKQVYAFNWNEIDDFVV</sequence>
<gene>
    <name evidence="1" type="ORF">ACFFJ8_17910</name>
</gene>
<evidence type="ECO:0000313" key="1">
    <source>
        <dbReference type="EMBL" id="MFC0393244.1"/>
    </source>
</evidence>